<evidence type="ECO:0000256" key="6">
    <source>
        <dbReference type="ARBA" id="ARBA00023136"/>
    </source>
</evidence>
<keyword evidence="4 7" id="KW-0812">Transmembrane</keyword>
<dbReference type="InterPro" id="IPR003838">
    <property type="entry name" value="ABC3_permease_C"/>
</dbReference>
<dbReference type="Proteomes" id="UP000326287">
    <property type="component" value="Chromosome"/>
</dbReference>
<dbReference type="OrthoDB" id="9770036at2"/>
<reference evidence="10 11" key="1">
    <citation type="submission" date="2019-02" db="EMBL/GenBank/DDBJ databases">
        <authorList>
            <person name="Li S.-H."/>
        </authorList>
    </citation>
    <scope>NUCLEOTIDE SEQUENCE [LARGE SCALE GENOMIC DNA]</scope>
    <source>
        <strain evidence="10 11">IMCC14385</strain>
    </source>
</reference>
<keyword evidence="5 7" id="KW-1133">Transmembrane helix</keyword>
<evidence type="ECO:0000256" key="4">
    <source>
        <dbReference type="ARBA" id="ARBA00022692"/>
    </source>
</evidence>
<feature type="transmembrane region" description="Helical" evidence="7">
    <location>
        <begin position="322"/>
        <end position="346"/>
    </location>
</feature>
<evidence type="ECO:0000313" key="11">
    <source>
        <dbReference type="Proteomes" id="UP000326287"/>
    </source>
</evidence>
<gene>
    <name evidence="10" type="ORF">EY643_16625</name>
</gene>
<keyword evidence="6 7" id="KW-0472">Membrane</keyword>
<dbReference type="Pfam" id="PF02687">
    <property type="entry name" value="FtsX"/>
    <property type="match status" value="1"/>
</dbReference>
<evidence type="ECO:0000256" key="2">
    <source>
        <dbReference type="ARBA" id="ARBA00005236"/>
    </source>
</evidence>
<evidence type="ECO:0000256" key="5">
    <source>
        <dbReference type="ARBA" id="ARBA00022989"/>
    </source>
</evidence>
<comment type="subcellular location">
    <subcellularLocation>
        <location evidence="1">Cell membrane</location>
        <topology evidence="1">Multi-pass membrane protein</topology>
    </subcellularLocation>
</comment>
<dbReference type="AlphaFoldDB" id="A0A5P9NMV0"/>
<evidence type="ECO:0000256" key="1">
    <source>
        <dbReference type="ARBA" id="ARBA00004651"/>
    </source>
</evidence>
<evidence type="ECO:0000256" key="7">
    <source>
        <dbReference type="SAM" id="Phobius"/>
    </source>
</evidence>
<feature type="domain" description="MacB-like periplasmic core" evidence="9">
    <location>
        <begin position="19"/>
        <end position="239"/>
    </location>
</feature>
<evidence type="ECO:0000313" key="10">
    <source>
        <dbReference type="EMBL" id="QFU77150.1"/>
    </source>
</evidence>
<feature type="transmembrane region" description="Helical" evidence="7">
    <location>
        <begin position="20"/>
        <end position="41"/>
    </location>
</feature>
<dbReference type="Pfam" id="PF12704">
    <property type="entry name" value="MacB_PCD"/>
    <property type="match status" value="1"/>
</dbReference>
<dbReference type="EMBL" id="CP036422">
    <property type="protein sequence ID" value="QFU77150.1"/>
    <property type="molecule type" value="Genomic_DNA"/>
</dbReference>
<evidence type="ECO:0000259" key="9">
    <source>
        <dbReference type="Pfam" id="PF12704"/>
    </source>
</evidence>
<organism evidence="10 11">
    <name type="scientific">Halioglobus maricola</name>
    <dbReference type="NCBI Taxonomy" id="2601894"/>
    <lineage>
        <taxon>Bacteria</taxon>
        <taxon>Pseudomonadati</taxon>
        <taxon>Pseudomonadota</taxon>
        <taxon>Gammaproteobacteria</taxon>
        <taxon>Cellvibrionales</taxon>
        <taxon>Halieaceae</taxon>
        <taxon>Halioglobus</taxon>
    </lineage>
</organism>
<sequence length="409" mass="44566">MSVNWRLAWRNLWRHSRRTWLTVAAMVFCNTLLIFMISLQLGTYDMMINNSLAMVTGHMQVQHADYNEDQRMRDTVPAVEALANKVAAELGVDTVAARGQAFALASSDDRSFGVLLAGVQPERERLVSSLPGLVSEGRYLQPDDSDAIVIGAVLARNLKVGLGDELTFLGSGRDGSFAAGLATVVGIVATGMDEIDRSVAQVPLNWFQDVFSMGDHGHVVVARVPDLEQVDGAVARVATLLPSESSLTVLDWDALQPGLRQAIRSDLASGWVMYSVFILLVAFSVLNTQLMSVLERTREFGVMLALGMGPGRLARLVAIETFLMSLLGLVLGLVAGGLVVAWLAYAGFSYPGMEEMAAQFNMDSRFYPQVSVVALMWGPVTVFLFTMLAAVYPSLRLYRLEPVQAMRAV</sequence>
<dbReference type="InterPro" id="IPR025857">
    <property type="entry name" value="MacB_PCD"/>
</dbReference>
<evidence type="ECO:0000259" key="8">
    <source>
        <dbReference type="Pfam" id="PF02687"/>
    </source>
</evidence>
<dbReference type="GO" id="GO:0044874">
    <property type="term" value="P:lipoprotein localization to outer membrane"/>
    <property type="evidence" value="ECO:0007669"/>
    <property type="project" value="TreeGrafter"/>
</dbReference>
<dbReference type="KEGG" id="halc:EY643_16625"/>
<keyword evidence="11" id="KW-1185">Reference proteome</keyword>
<evidence type="ECO:0000256" key="3">
    <source>
        <dbReference type="ARBA" id="ARBA00022475"/>
    </source>
</evidence>
<feature type="transmembrane region" description="Helical" evidence="7">
    <location>
        <begin position="366"/>
        <end position="392"/>
    </location>
</feature>
<keyword evidence="3" id="KW-1003">Cell membrane</keyword>
<dbReference type="RefSeq" id="WP_153240293.1">
    <property type="nucleotide sequence ID" value="NZ_CP036422.1"/>
</dbReference>
<proteinExistence type="inferred from homology"/>
<accession>A0A5P9NMV0</accession>
<feature type="transmembrane region" description="Helical" evidence="7">
    <location>
        <begin position="271"/>
        <end position="294"/>
    </location>
</feature>
<dbReference type="GO" id="GO:0098797">
    <property type="term" value="C:plasma membrane protein complex"/>
    <property type="evidence" value="ECO:0007669"/>
    <property type="project" value="TreeGrafter"/>
</dbReference>
<name>A0A5P9NMV0_9GAMM</name>
<comment type="similarity">
    <text evidence="2">Belongs to the ABC-4 integral membrane protein family. LolC/E subfamily.</text>
</comment>
<dbReference type="InterPro" id="IPR051447">
    <property type="entry name" value="Lipoprotein-release_system"/>
</dbReference>
<dbReference type="PANTHER" id="PTHR30489">
    <property type="entry name" value="LIPOPROTEIN-RELEASING SYSTEM TRANSMEMBRANE PROTEIN LOLE"/>
    <property type="match status" value="1"/>
</dbReference>
<dbReference type="PANTHER" id="PTHR30489:SF0">
    <property type="entry name" value="LIPOPROTEIN-RELEASING SYSTEM TRANSMEMBRANE PROTEIN LOLE"/>
    <property type="match status" value="1"/>
</dbReference>
<protein>
    <submittedName>
        <fullName evidence="10">ABC transporter permease</fullName>
    </submittedName>
</protein>
<feature type="domain" description="ABC3 transporter permease C-terminal" evidence="8">
    <location>
        <begin position="272"/>
        <end position="402"/>
    </location>
</feature>